<dbReference type="EMBL" id="ON529857">
    <property type="protein sequence ID" value="USN15227.1"/>
    <property type="molecule type" value="Genomic_DNA"/>
</dbReference>
<evidence type="ECO:0000313" key="2">
    <source>
        <dbReference type="Proteomes" id="UP001056576"/>
    </source>
</evidence>
<keyword evidence="2" id="KW-1185">Reference proteome</keyword>
<dbReference type="Proteomes" id="UP001056576">
    <property type="component" value="Segment"/>
</dbReference>
<evidence type="ECO:0000313" key="1">
    <source>
        <dbReference type="EMBL" id="USN15227.1"/>
    </source>
</evidence>
<protein>
    <submittedName>
        <fullName evidence="1">Uncharacterized protein</fullName>
    </submittedName>
</protein>
<gene>
    <name evidence="1" type="ORF">KIKIMORA_00810</name>
</gene>
<name>A0A9E7MSG1_9CAUD</name>
<proteinExistence type="predicted"/>
<accession>A0A9E7MSG1</accession>
<sequence length="47" mass="5475">MRPVMWSLLALPALALAALVVRERRDVDKEWANWQQDLEMRVAGRGR</sequence>
<reference evidence="1 2" key="1">
    <citation type="submission" date="2022-05" db="EMBL/GenBank/DDBJ databases">
        <authorList>
            <person name="Friedrich I."/>
            <person name="Poehlein A."/>
            <person name="Schneider D."/>
            <person name="Hertel R."/>
            <person name="Daniel R."/>
        </authorList>
    </citation>
    <scope>NUCLEOTIDE SEQUENCE [LARGE SCALE GENOMIC DNA]</scope>
</reference>
<organism evidence="1 2">
    <name type="scientific">Brevundimonas phage vB_BpoS-Kikimora</name>
    <dbReference type="NCBI Taxonomy" id="2948601"/>
    <lineage>
        <taxon>Viruses</taxon>
        <taxon>Duplodnaviria</taxon>
        <taxon>Heunggongvirae</taxon>
        <taxon>Uroviricota</taxon>
        <taxon>Caudoviricetes</taxon>
        <taxon>Jeanschmidtviridae</taxon>
        <taxon>Kikimoravirus</taxon>
        <taxon>Kikimoravirus kikimora</taxon>
    </lineage>
</organism>